<dbReference type="InterPro" id="IPR054491">
    <property type="entry name" value="MGH1-like_GH"/>
</dbReference>
<name>A0A2A6F766_9HYPH</name>
<dbReference type="AlphaFoldDB" id="A0A2A6F766"/>
<dbReference type="Gene3D" id="1.50.10.10">
    <property type="match status" value="1"/>
</dbReference>
<evidence type="ECO:0000256" key="1">
    <source>
        <dbReference type="SAM" id="MobiDB-lite"/>
    </source>
</evidence>
<gene>
    <name evidence="4" type="ORF">CN311_28155</name>
</gene>
<dbReference type="InterPro" id="IPR012341">
    <property type="entry name" value="6hp_glycosidase-like_sf"/>
</dbReference>
<dbReference type="Pfam" id="PF22422">
    <property type="entry name" value="MGH1-like_GH"/>
    <property type="match status" value="1"/>
</dbReference>
<protein>
    <submittedName>
        <fullName evidence="4">Amylo-alpha-1,6-glucosidase</fullName>
    </submittedName>
</protein>
<keyword evidence="5" id="KW-1185">Reference proteome</keyword>
<feature type="domain" description="Mannosylglycerate hydrolase MGH1-like glycoside hydrolase" evidence="3">
    <location>
        <begin position="388"/>
        <end position="696"/>
    </location>
</feature>
<dbReference type="Pfam" id="PF14742">
    <property type="entry name" value="GDE_N_bis"/>
    <property type="match status" value="1"/>
</dbReference>
<feature type="region of interest" description="Disordered" evidence="1">
    <location>
        <begin position="44"/>
        <end position="85"/>
    </location>
</feature>
<evidence type="ECO:0000259" key="3">
    <source>
        <dbReference type="Pfam" id="PF22422"/>
    </source>
</evidence>
<organism evidence="4 5">
    <name type="scientific">Mesorhizobium sanjuanii</name>
    <dbReference type="NCBI Taxonomy" id="2037900"/>
    <lineage>
        <taxon>Bacteria</taxon>
        <taxon>Pseudomonadati</taxon>
        <taxon>Pseudomonadota</taxon>
        <taxon>Alphaproteobacteria</taxon>
        <taxon>Hyphomicrobiales</taxon>
        <taxon>Phyllobacteriaceae</taxon>
        <taxon>Mesorhizobium</taxon>
    </lineage>
</organism>
<dbReference type="EMBL" id="NWQG01000229">
    <property type="protein sequence ID" value="PDQ17800.1"/>
    <property type="molecule type" value="Genomic_DNA"/>
</dbReference>
<dbReference type="InterPro" id="IPR008928">
    <property type="entry name" value="6-hairpin_glycosidase_sf"/>
</dbReference>
<dbReference type="Proteomes" id="UP000219182">
    <property type="component" value="Unassembled WGS sequence"/>
</dbReference>
<comment type="caution">
    <text evidence="4">The sequence shown here is derived from an EMBL/GenBank/DDBJ whole genome shotgun (WGS) entry which is preliminary data.</text>
</comment>
<evidence type="ECO:0000259" key="2">
    <source>
        <dbReference type="Pfam" id="PF14742"/>
    </source>
</evidence>
<accession>A0A2A6F766</accession>
<proteinExistence type="predicted"/>
<dbReference type="GO" id="GO:0005975">
    <property type="term" value="P:carbohydrate metabolic process"/>
    <property type="evidence" value="ECO:0007669"/>
    <property type="project" value="InterPro"/>
</dbReference>
<evidence type="ECO:0000313" key="5">
    <source>
        <dbReference type="Proteomes" id="UP000219182"/>
    </source>
</evidence>
<dbReference type="SUPFAM" id="SSF48208">
    <property type="entry name" value="Six-hairpin glycosidases"/>
    <property type="match status" value="1"/>
</dbReference>
<reference evidence="4 5" key="1">
    <citation type="submission" date="2017-09" db="EMBL/GenBank/DDBJ databases">
        <title>Mesorhizobum sanjuanii sp. nov. isolated from nodules of Lotus tenuis in saline-alkaline lowlands of Flooding Pampa.</title>
        <authorList>
            <person name="Sannazzaro A.I."/>
            <person name="Torres Tejerizo G.A."/>
            <person name="Fontana F."/>
            <person name="Cumpa Velazquez L.M."/>
            <person name="Hansen L."/>
            <person name="Pistorio M."/>
            <person name="Estrella M.J."/>
        </authorList>
    </citation>
    <scope>NUCLEOTIDE SEQUENCE [LARGE SCALE GENOMIC DNA]</scope>
    <source>
        <strain evidence="4 5">BSA136</strain>
    </source>
</reference>
<evidence type="ECO:0000313" key="4">
    <source>
        <dbReference type="EMBL" id="PDQ17800.1"/>
    </source>
</evidence>
<dbReference type="InterPro" id="IPR032856">
    <property type="entry name" value="GDE_N_bis"/>
</dbReference>
<sequence length="807" mass="89885">MQPPFRVSGPSFVGVMAHDPWRAARSRHVNLRVQATIPGWELMAKSKRGTSRRGQDRLIESSQPRRSARERARQSPQAQQERKRRLLTKGHPAMVDSIAGAVTVKNLNLYYVVGSDAQMPVKGEHGFGLYFHDCRFLGGYEVAIAGLAPVVLASTAQKGYVALFELTNPDLQLERGQLIPRDELGIRWERILDAGQTCVREVMTIQNFGHQAHSFPLTFNFRAGFEDIFNVRGLAHENFGRCERPGWSDGRLQLVYHGTDRLRRTVTIAFSPAPDRRRGATAAFGLQVPAGDTRTIAVTIELKEHSEEVEAEQLNQQPVAALNHLVGSLQDSSEQWLEQHTKLTSDSALLNSIIERSLRDLAVLRSRLGDKEYFAAGVPWFVALFGRDSLIVALEMLAFQPEIAAQTLRLLASYQGRRFDPWREEQPGKIVHELRVGELARAGDVPHARFYGTVDATPLFLLLLGRHAAWTGDLDLFRELQEPVERALGWIAKAGDNHGEGYLKYRSSSEKGLVNQGWKDSGDAIVRADGSVARPPIALVEVQGYVFAAKHAIADLYERAGEPNRAKQLRLEAERLRTRFNRDFWCEDQGIFVLALEARGRQAAVVSSNPGHALWTGIADEDKARRSVARMMRDDMFSGWGVRTLSTVERRYNPVGYHLGTVWPHDNALLAAGCRAYGEDAAALRIFTAIAEAASHFRHQRLPEAMAGFRREDFQAPVHYPVACHPQAWAAGTVPFLAITLLGLEPDAFGGKLRIVRPRLPDFVNHIELHGLRVGGGSVDLKFRRTAEGAEVNILQTSGQLLVEVEG</sequence>
<feature type="domain" description="Putative glycogen debranching enzyme N-terminal" evidence="2">
    <location>
        <begin position="109"/>
        <end position="298"/>
    </location>
</feature>